<dbReference type="EMBL" id="BMOS01000019">
    <property type="protein sequence ID" value="GGN61320.1"/>
    <property type="molecule type" value="Genomic_DNA"/>
</dbReference>
<name>A0A918D391_9BACI</name>
<organism evidence="1 2">
    <name type="scientific">Oceanobacillus indicireducens</name>
    <dbReference type="NCBI Taxonomy" id="1004261"/>
    <lineage>
        <taxon>Bacteria</taxon>
        <taxon>Bacillati</taxon>
        <taxon>Bacillota</taxon>
        <taxon>Bacilli</taxon>
        <taxon>Bacillales</taxon>
        <taxon>Bacillaceae</taxon>
        <taxon>Oceanobacillus</taxon>
    </lineage>
</organism>
<comment type="caution">
    <text evidence="1">The sequence shown here is derived from an EMBL/GenBank/DDBJ whole genome shotgun (WGS) entry which is preliminary data.</text>
</comment>
<reference evidence="1" key="2">
    <citation type="submission" date="2020-09" db="EMBL/GenBank/DDBJ databases">
        <authorList>
            <person name="Sun Q."/>
            <person name="Ohkuma M."/>
        </authorList>
    </citation>
    <scope>NUCLEOTIDE SEQUENCE</scope>
    <source>
        <strain evidence="1">JCM 17251</strain>
    </source>
</reference>
<evidence type="ECO:0000313" key="1">
    <source>
        <dbReference type="EMBL" id="GGN61320.1"/>
    </source>
</evidence>
<proteinExistence type="predicted"/>
<accession>A0A918D391</accession>
<sequence length="149" mass="17204">MTQYIYLASPIRLPKGSFGQSSLAPEQPNIFKSELDFAHLHFENNYDPGLKERFSYSPHFSFKHQVAADARDIPLKLQLRGTAEEAKCLGILHAYIEEVLQASGVVEYFTCLNGKEESAISKKRHIRWSDMKDTYDLVLEDLEFWEITF</sequence>
<dbReference type="Proteomes" id="UP000624041">
    <property type="component" value="Unassembled WGS sequence"/>
</dbReference>
<gene>
    <name evidence="1" type="ORF">GCM10007971_26290</name>
</gene>
<evidence type="ECO:0000313" key="2">
    <source>
        <dbReference type="Proteomes" id="UP000624041"/>
    </source>
</evidence>
<keyword evidence="2" id="KW-1185">Reference proteome</keyword>
<dbReference type="AlphaFoldDB" id="A0A918D391"/>
<protein>
    <submittedName>
        <fullName evidence="1">Uncharacterized protein</fullName>
    </submittedName>
</protein>
<dbReference type="RefSeq" id="WP_188858037.1">
    <property type="nucleotide sequence ID" value="NZ_BMOS01000019.1"/>
</dbReference>
<reference evidence="1" key="1">
    <citation type="journal article" date="2014" name="Int. J. Syst. Evol. Microbiol.">
        <title>Complete genome sequence of Corynebacterium casei LMG S-19264T (=DSM 44701T), isolated from a smear-ripened cheese.</title>
        <authorList>
            <consortium name="US DOE Joint Genome Institute (JGI-PGF)"/>
            <person name="Walter F."/>
            <person name="Albersmeier A."/>
            <person name="Kalinowski J."/>
            <person name="Ruckert C."/>
        </authorList>
    </citation>
    <scope>NUCLEOTIDE SEQUENCE</scope>
    <source>
        <strain evidence="1">JCM 17251</strain>
    </source>
</reference>